<feature type="domain" description="Solute-binding protein family 3/N-terminal" evidence="1">
    <location>
        <begin position="17"/>
        <end position="234"/>
    </location>
</feature>
<dbReference type="Proteomes" id="UP001181355">
    <property type="component" value="Chromosome"/>
</dbReference>
<sequence length="238" mass="27234">MLMTRMAAAQQLELRAYTEDWPPYNYQREGQVTGIISDILQEACHLEKIYCPMELVPWTRAYKNVQDNPNTLIYGIARIPAREHHFVWIGPILPRTTWVYVRANLASQIQQFSDLNRLRIGVIRGEASAEELVNAGVSKQAIIVFNSNTDVMRTFKSGKIDVLVNTEIAMAVNQQNFQIADEQVKRVMKVTDGGSIYLAMNIQSDPVLVEKLQTAVERMKREGKIQNIVQHYTKKNLQ</sequence>
<evidence type="ECO:0000259" key="1">
    <source>
        <dbReference type="Pfam" id="PF00497"/>
    </source>
</evidence>
<accession>A0ABY9RKW2</accession>
<protein>
    <submittedName>
        <fullName evidence="2">ABC transporter substrate-binding protein</fullName>
    </submittedName>
</protein>
<organism evidence="2 3">
    <name type="scientific">Undibacterium cyanobacteriorum</name>
    <dbReference type="NCBI Taxonomy" id="3073561"/>
    <lineage>
        <taxon>Bacteria</taxon>
        <taxon>Pseudomonadati</taxon>
        <taxon>Pseudomonadota</taxon>
        <taxon>Betaproteobacteria</taxon>
        <taxon>Burkholderiales</taxon>
        <taxon>Oxalobacteraceae</taxon>
        <taxon>Undibacterium</taxon>
    </lineage>
</organism>
<evidence type="ECO:0000313" key="3">
    <source>
        <dbReference type="Proteomes" id="UP001181355"/>
    </source>
</evidence>
<dbReference type="PANTHER" id="PTHR38834">
    <property type="entry name" value="PERIPLASMIC SUBSTRATE BINDING PROTEIN FAMILY 3"/>
    <property type="match status" value="1"/>
</dbReference>
<evidence type="ECO:0000313" key="2">
    <source>
        <dbReference type="EMBL" id="WMW81339.1"/>
    </source>
</evidence>
<reference evidence="2" key="1">
    <citation type="submission" date="2023-09" db="EMBL/GenBank/DDBJ databases">
        <title>Undibacterium sp. 20NA77.5 isolated from freshwater.</title>
        <authorList>
            <person name="Le V."/>
            <person name="Ko S.-R."/>
            <person name="Ahn C.-Y."/>
            <person name="Oh H.-M."/>
        </authorList>
    </citation>
    <scope>NUCLEOTIDE SEQUENCE</scope>
    <source>
        <strain evidence="2">20NA77.5</strain>
    </source>
</reference>
<dbReference type="Gene3D" id="3.40.190.10">
    <property type="entry name" value="Periplasmic binding protein-like II"/>
    <property type="match status" value="2"/>
</dbReference>
<dbReference type="InterPro" id="IPR001638">
    <property type="entry name" value="Solute-binding_3/MltF_N"/>
</dbReference>
<dbReference type="PANTHER" id="PTHR38834:SF3">
    <property type="entry name" value="SOLUTE-BINDING PROTEIN FAMILY 3_N-TERMINAL DOMAIN-CONTAINING PROTEIN"/>
    <property type="match status" value="1"/>
</dbReference>
<dbReference type="EMBL" id="CP133720">
    <property type="protein sequence ID" value="WMW81339.1"/>
    <property type="molecule type" value="Genomic_DNA"/>
</dbReference>
<dbReference type="SUPFAM" id="SSF53850">
    <property type="entry name" value="Periplasmic binding protein-like II"/>
    <property type="match status" value="1"/>
</dbReference>
<name>A0ABY9RKW2_9BURK</name>
<dbReference type="Pfam" id="PF00497">
    <property type="entry name" value="SBP_bac_3"/>
    <property type="match status" value="1"/>
</dbReference>
<keyword evidence="3" id="KW-1185">Reference proteome</keyword>
<dbReference type="RefSeq" id="WP_309482819.1">
    <property type="nucleotide sequence ID" value="NZ_CP133720.1"/>
</dbReference>
<proteinExistence type="predicted"/>
<gene>
    <name evidence="2" type="ORF">RF679_03420</name>
</gene>